<comment type="caution">
    <text evidence="1">The sequence shown here is derived from an EMBL/GenBank/DDBJ whole genome shotgun (WGS) entry which is preliminary data.</text>
</comment>
<gene>
    <name evidence="1" type="ORF">F0919_09040</name>
</gene>
<dbReference type="EMBL" id="VWSH01000002">
    <property type="protein sequence ID" value="KAA5534747.1"/>
    <property type="molecule type" value="Genomic_DNA"/>
</dbReference>
<evidence type="ECO:0000313" key="2">
    <source>
        <dbReference type="Proteomes" id="UP000323632"/>
    </source>
</evidence>
<dbReference type="Proteomes" id="UP000323632">
    <property type="component" value="Unassembled WGS sequence"/>
</dbReference>
<organism evidence="1 2">
    <name type="scientific">Taibaiella lutea</name>
    <dbReference type="NCBI Taxonomy" id="2608001"/>
    <lineage>
        <taxon>Bacteria</taxon>
        <taxon>Pseudomonadati</taxon>
        <taxon>Bacteroidota</taxon>
        <taxon>Chitinophagia</taxon>
        <taxon>Chitinophagales</taxon>
        <taxon>Chitinophagaceae</taxon>
        <taxon>Taibaiella</taxon>
    </lineage>
</organism>
<name>A0A5M6CI55_9BACT</name>
<reference evidence="1 2" key="1">
    <citation type="submission" date="2019-09" db="EMBL/GenBank/DDBJ databases">
        <title>Genome sequence and assembly of Taibaiella sp.</title>
        <authorList>
            <person name="Chhetri G."/>
        </authorList>
    </citation>
    <scope>NUCLEOTIDE SEQUENCE [LARGE SCALE GENOMIC DNA]</scope>
    <source>
        <strain evidence="1 2">KVB11</strain>
    </source>
</reference>
<protein>
    <recommendedName>
        <fullName evidence="3">Tetratricopeptide repeat protein</fullName>
    </recommendedName>
</protein>
<proteinExistence type="predicted"/>
<keyword evidence="2" id="KW-1185">Reference proteome</keyword>
<dbReference type="RefSeq" id="WP_150032426.1">
    <property type="nucleotide sequence ID" value="NZ_VWSH01000002.1"/>
</dbReference>
<sequence>MINTERISAWLQEPHHLQEIAPEAILQLAADYPFFAPASYFLLINGNKDAAAFTRLQQMHPVNPVMLHHLKAGAAAKPEPLEITISKEIHINAGNLVIEEKQEINIEMTDAAAKEETLVIQPASSEDYFLQQGIVVSNDMPEMDDILPEQTEEEKALMVVMSFAEWLKHVSVKSRKAKEEEADQKALKAMWQQQKLAEAIEEESEEIPEQVFEMAVNSIARKEELVSESLAKVYAKQGKIGKAIEMYQKLSLQNPEKNTYFATQIENLQKEI</sequence>
<dbReference type="AlphaFoldDB" id="A0A5M6CI55"/>
<evidence type="ECO:0000313" key="1">
    <source>
        <dbReference type="EMBL" id="KAA5534747.1"/>
    </source>
</evidence>
<accession>A0A5M6CI55</accession>
<evidence type="ECO:0008006" key="3">
    <source>
        <dbReference type="Google" id="ProtNLM"/>
    </source>
</evidence>